<keyword evidence="8" id="KW-0067">ATP-binding</keyword>
<evidence type="ECO:0000256" key="8">
    <source>
        <dbReference type="ARBA" id="ARBA00022840"/>
    </source>
</evidence>
<keyword evidence="7" id="KW-0378">Hydrolase</keyword>
<keyword evidence="6" id="KW-0227">DNA damage</keyword>
<dbReference type="Proteomes" id="UP000594263">
    <property type="component" value="Unplaced"/>
</dbReference>
<dbReference type="AlphaFoldDB" id="A0A7N0TEG0"/>
<dbReference type="GO" id="GO:0016887">
    <property type="term" value="F:ATP hydrolysis activity"/>
    <property type="evidence" value="ECO:0007669"/>
    <property type="project" value="InterPro"/>
</dbReference>
<evidence type="ECO:0000256" key="12">
    <source>
        <dbReference type="ARBA" id="ARBA00023204"/>
    </source>
</evidence>
<comment type="similarity">
    <text evidence="2">Belongs to the MORC ATPase protein family.</text>
</comment>
<feature type="domain" description="Morc S5" evidence="15">
    <location>
        <begin position="325"/>
        <end position="464"/>
    </location>
</feature>
<dbReference type="InterPro" id="IPR036890">
    <property type="entry name" value="HATPase_C_sf"/>
</dbReference>
<keyword evidence="9" id="KW-0156">Chromatin regulator</keyword>
<keyword evidence="13" id="KW-0539">Nucleus</keyword>
<dbReference type="GO" id="GO:0031047">
    <property type="term" value="P:regulatory ncRNA-mediated gene silencing"/>
    <property type="evidence" value="ECO:0007669"/>
    <property type="project" value="UniProtKB-KW"/>
</dbReference>
<evidence type="ECO:0000256" key="9">
    <source>
        <dbReference type="ARBA" id="ARBA00022853"/>
    </source>
</evidence>
<dbReference type="GO" id="GO:0005524">
    <property type="term" value="F:ATP binding"/>
    <property type="evidence" value="ECO:0007669"/>
    <property type="project" value="UniProtKB-KW"/>
</dbReference>
<dbReference type="FunFam" id="3.30.565.10:FF:000075">
    <property type="entry name" value="MORC family CW-type zinc finger protein 4"/>
    <property type="match status" value="1"/>
</dbReference>
<evidence type="ECO:0000256" key="3">
    <source>
        <dbReference type="ARBA" id="ARBA00022722"/>
    </source>
</evidence>
<evidence type="ECO:0000313" key="16">
    <source>
        <dbReference type="EnsemblPlants" id="Kaladp0034s0003.1.v1.1"/>
    </source>
</evidence>
<dbReference type="GO" id="GO:0005634">
    <property type="term" value="C:nucleus"/>
    <property type="evidence" value="ECO:0007669"/>
    <property type="project" value="UniProtKB-SubCell"/>
</dbReference>
<dbReference type="InterPro" id="IPR041006">
    <property type="entry name" value="Morc_S5"/>
</dbReference>
<evidence type="ECO:0000259" key="15">
    <source>
        <dbReference type="Pfam" id="PF17942"/>
    </source>
</evidence>
<feature type="coiled-coil region" evidence="14">
    <location>
        <begin position="546"/>
        <end position="594"/>
    </location>
</feature>
<evidence type="ECO:0000256" key="6">
    <source>
        <dbReference type="ARBA" id="ARBA00022763"/>
    </source>
</evidence>
<evidence type="ECO:0000313" key="17">
    <source>
        <dbReference type="Proteomes" id="UP000594263"/>
    </source>
</evidence>
<dbReference type="EnsemblPlants" id="Kaladp0034s0003.1.v1.1">
    <property type="protein sequence ID" value="Kaladp0034s0003.1.v1.1"/>
    <property type="gene ID" value="Kaladp0034s0003.v1.1"/>
</dbReference>
<dbReference type="Gene3D" id="3.30.565.10">
    <property type="entry name" value="Histidine kinase-like ATPase, C-terminal domain"/>
    <property type="match status" value="1"/>
</dbReference>
<dbReference type="GO" id="GO:0004519">
    <property type="term" value="F:endonuclease activity"/>
    <property type="evidence" value="ECO:0007669"/>
    <property type="project" value="UniProtKB-KW"/>
</dbReference>
<dbReference type="GO" id="GO:0006325">
    <property type="term" value="P:chromatin organization"/>
    <property type="evidence" value="ECO:0007669"/>
    <property type="project" value="UniProtKB-KW"/>
</dbReference>
<keyword evidence="11" id="KW-0943">RNA-mediated gene silencing</keyword>
<dbReference type="Gramene" id="Kaladp0034s0003.1.v1.1">
    <property type="protein sequence ID" value="Kaladp0034s0003.1.v1.1"/>
    <property type="gene ID" value="Kaladp0034s0003.v1.1"/>
</dbReference>
<dbReference type="InterPro" id="IPR045261">
    <property type="entry name" value="MORC_ATPase"/>
</dbReference>
<keyword evidence="10 14" id="KW-0175">Coiled coil</keyword>
<dbReference type="PANTHER" id="PTHR23336">
    <property type="entry name" value="ZINC FINGER CW-TYPE COILED-COIL DOMAIN PROTEIN 3"/>
    <property type="match status" value="1"/>
</dbReference>
<sequence>MQANMVEVDCSDDDDSGALSSTVAPHALIAEASSSSTATTAPFSSRQSLPMESRNFWKAGNYAVAPINSAPLQGQLDHARVHPKFLHSNATSHKWAFGAIAELLDNAVDEICNGATFVKVDKVNIMKDGSPSLLFQDDGGGMDPEGIRKCMSLGYSSKKTETTIGQYGNGFKTSTMRLGADVIVFSRAVRSGKSTQSVGLLSYTYLRQTAQDDVIVPMVDFDIFENDVKPIIYGTQHAWDSNLRTILEWSPFECKDKLMMQFNDIGSHGTKVFIYNLWLNDEGVYELSFDEDTEDIRLRDEANRGTRQNNKISEIQSHISYRIRYSLRAYSSMLYLKKFKHFRIILRGIPVQQFNIADELRHAKRALYRPQLGIGSGEVTVETKIGFIKEAPTLKIRGFNVYHKNRLIKPFWKVTSDASSRGSGVCGVLEANFIKPAHDKQDFERSALFVRLEGKLKDMISEYWNHNCHFIGMTPPGSYIQDKVKDPQAKSQIRLDSKKLQNNQPLDGLAATTSVINRNSNQSADRLDSDALQIVIHEDGDAAMSIDEIREQNIQLLTKCEEHRQKRDALKRTVEELEKELQETKQKCAHLSAQVESRKRLHATMKQLS</sequence>
<evidence type="ECO:0000256" key="10">
    <source>
        <dbReference type="ARBA" id="ARBA00023054"/>
    </source>
</evidence>
<evidence type="ECO:0000256" key="1">
    <source>
        <dbReference type="ARBA" id="ARBA00004123"/>
    </source>
</evidence>
<keyword evidence="4" id="KW-0547">Nucleotide-binding</keyword>
<dbReference type="OMA" id="RHPETIM"/>
<evidence type="ECO:0000256" key="7">
    <source>
        <dbReference type="ARBA" id="ARBA00022801"/>
    </source>
</evidence>
<dbReference type="PANTHER" id="PTHR23336:SF50">
    <property type="entry name" value="PROTEIN MICRORCHIDIA 1-RELATED"/>
    <property type="match status" value="1"/>
</dbReference>
<keyword evidence="17" id="KW-1185">Reference proteome</keyword>
<dbReference type="GO" id="GO:0031349">
    <property type="term" value="P:positive regulation of defense response"/>
    <property type="evidence" value="ECO:0007669"/>
    <property type="project" value="UniProtKB-ARBA"/>
</dbReference>
<evidence type="ECO:0000256" key="14">
    <source>
        <dbReference type="SAM" id="Coils"/>
    </source>
</evidence>
<dbReference type="GO" id="GO:0006281">
    <property type="term" value="P:DNA repair"/>
    <property type="evidence" value="ECO:0007669"/>
    <property type="project" value="UniProtKB-KW"/>
</dbReference>
<dbReference type="Pfam" id="PF13589">
    <property type="entry name" value="HATPase_c_3"/>
    <property type="match status" value="1"/>
</dbReference>
<evidence type="ECO:0000256" key="11">
    <source>
        <dbReference type="ARBA" id="ARBA00023158"/>
    </source>
</evidence>
<evidence type="ECO:0000256" key="2">
    <source>
        <dbReference type="ARBA" id="ARBA00007845"/>
    </source>
</evidence>
<organism evidence="16 17">
    <name type="scientific">Kalanchoe fedtschenkoi</name>
    <name type="common">Lavender scallops</name>
    <name type="synonym">South American air plant</name>
    <dbReference type="NCBI Taxonomy" id="63787"/>
    <lineage>
        <taxon>Eukaryota</taxon>
        <taxon>Viridiplantae</taxon>
        <taxon>Streptophyta</taxon>
        <taxon>Embryophyta</taxon>
        <taxon>Tracheophyta</taxon>
        <taxon>Spermatophyta</taxon>
        <taxon>Magnoliopsida</taxon>
        <taxon>eudicotyledons</taxon>
        <taxon>Gunneridae</taxon>
        <taxon>Pentapetalae</taxon>
        <taxon>Saxifragales</taxon>
        <taxon>Crassulaceae</taxon>
        <taxon>Kalanchoe</taxon>
    </lineage>
</organism>
<keyword evidence="12" id="KW-0234">DNA repair</keyword>
<evidence type="ECO:0000256" key="13">
    <source>
        <dbReference type="ARBA" id="ARBA00023242"/>
    </source>
</evidence>
<proteinExistence type="inferred from homology"/>
<evidence type="ECO:0000256" key="4">
    <source>
        <dbReference type="ARBA" id="ARBA00022741"/>
    </source>
</evidence>
<comment type="subcellular location">
    <subcellularLocation>
        <location evidence="1">Nucleus</location>
    </subcellularLocation>
</comment>
<evidence type="ECO:0000256" key="5">
    <source>
        <dbReference type="ARBA" id="ARBA00022759"/>
    </source>
</evidence>
<reference evidence="16" key="1">
    <citation type="submission" date="2021-01" db="UniProtKB">
        <authorList>
            <consortium name="EnsemblPlants"/>
        </authorList>
    </citation>
    <scope>IDENTIFICATION</scope>
</reference>
<name>A0A7N0TEG0_KALFE</name>
<keyword evidence="3" id="KW-0540">Nuclease</keyword>
<dbReference type="SUPFAM" id="SSF55874">
    <property type="entry name" value="ATPase domain of HSP90 chaperone/DNA topoisomerase II/histidine kinase"/>
    <property type="match status" value="1"/>
</dbReference>
<protein>
    <recommendedName>
        <fullName evidence="15">Morc S5 domain-containing protein</fullName>
    </recommendedName>
</protein>
<dbReference type="Pfam" id="PF17942">
    <property type="entry name" value="Morc6_S5"/>
    <property type="match status" value="1"/>
</dbReference>
<accession>A0A7N0TEG0</accession>
<keyword evidence="5" id="KW-0255">Endonuclease</keyword>